<feature type="compositionally biased region" description="Gly residues" evidence="1">
    <location>
        <begin position="1"/>
        <end position="12"/>
    </location>
</feature>
<keyword evidence="3" id="KW-1185">Reference proteome</keyword>
<organism evidence="2 3">
    <name type="scientific">Rhododendron simsii</name>
    <name type="common">Sims's rhododendron</name>
    <dbReference type="NCBI Taxonomy" id="118357"/>
    <lineage>
        <taxon>Eukaryota</taxon>
        <taxon>Viridiplantae</taxon>
        <taxon>Streptophyta</taxon>
        <taxon>Embryophyta</taxon>
        <taxon>Tracheophyta</taxon>
        <taxon>Spermatophyta</taxon>
        <taxon>Magnoliopsida</taxon>
        <taxon>eudicotyledons</taxon>
        <taxon>Gunneridae</taxon>
        <taxon>Pentapetalae</taxon>
        <taxon>asterids</taxon>
        <taxon>Ericales</taxon>
        <taxon>Ericaceae</taxon>
        <taxon>Ericoideae</taxon>
        <taxon>Rhodoreae</taxon>
        <taxon>Rhododendron</taxon>
    </lineage>
</organism>
<sequence length="200" mass="21503">MVAEPGGCGGDWVGSECMGRSSPPSTSGSGTVNFVNGFNEKGRSWERAMAPPFKGKRHHGSPQAIQDGQNQMIAAMTALTEVITAALLEAPMVPPAVPPLIAQSPPTGEVANPAVANPVQNPLVAEPTPVTGIGSVHQQPLLAENNGHPNDMREHRYLEHERAVHMAACYNFFAEEDEYTDEEVCMTSYYDHLDEIASHE</sequence>
<accession>A0A834GCR7</accession>
<dbReference type="AlphaFoldDB" id="A0A834GCR7"/>
<protein>
    <submittedName>
        <fullName evidence="2">Uncharacterized protein</fullName>
    </submittedName>
</protein>
<dbReference type="Proteomes" id="UP000626092">
    <property type="component" value="Unassembled WGS sequence"/>
</dbReference>
<evidence type="ECO:0000256" key="1">
    <source>
        <dbReference type="SAM" id="MobiDB-lite"/>
    </source>
</evidence>
<reference evidence="2" key="1">
    <citation type="submission" date="2019-11" db="EMBL/GenBank/DDBJ databases">
        <authorList>
            <person name="Liu Y."/>
            <person name="Hou J."/>
            <person name="Li T.-Q."/>
            <person name="Guan C.-H."/>
            <person name="Wu X."/>
            <person name="Wu H.-Z."/>
            <person name="Ling F."/>
            <person name="Zhang R."/>
            <person name="Shi X.-G."/>
            <person name="Ren J.-P."/>
            <person name="Chen E.-F."/>
            <person name="Sun J.-M."/>
        </authorList>
    </citation>
    <scope>NUCLEOTIDE SEQUENCE</scope>
    <source>
        <strain evidence="2">Adult_tree_wgs_1</strain>
        <tissue evidence="2">Leaves</tissue>
    </source>
</reference>
<evidence type="ECO:0000313" key="2">
    <source>
        <dbReference type="EMBL" id="KAF7128892.1"/>
    </source>
</evidence>
<feature type="compositionally biased region" description="Low complexity" evidence="1">
    <location>
        <begin position="21"/>
        <end position="31"/>
    </location>
</feature>
<comment type="caution">
    <text evidence="2">The sequence shown here is derived from an EMBL/GenBank/DDBJ whole genome shotgun (WGS) entry which is preliminary data.</text>
</comment>
<name>A0A834GCR7_RHOSS</name>
<gene>
    <name evidence="2" type="ORF">RHSIM_Rhsim10G0135900</name>
</gene>
<proteinExistence type="predicted"/>
<feature type="region of interest" description="Disordered" evidence="1">
    <location>
        <begin position="1"/>
        <end position="32"/>
    </location>
</feature>
<dbReference type="EMBL" id="WJXA01000010">
    <property type="protein sequence ID" value="KAF7128892.1"/>
    <property type="molecule type" value="Genomic_DNA"/>
</dbReference>
<evidence type="ECO:0000313" key="3">
    <source>
        <dbReference type="Proteomes" id="UP000626092"/>
    </source>
</evidence>